<dbReference type="PROSITE" id="PS50893">
    <property type="entry name" value="ABC_TRANSPORTER_2"/>
    <property type="match status" value="1"/>
</dbReference>
<accession>A0A369KL85</accession>
<dbReference type="InterPro" id="IPR003593">
    <property type="entry name" value="AAA+_ATPase"/>
</dbReference>
<proteinExistence type="predicted"/>
<keyword evidence="3 5" id="KW-0067">ATP-binding</keyword>
<dbReference type="InterPro" id="IPR050763">
    <property type="entry name" value="ABC_transporter_ATP-binding"/>
</dbReference>
<dbReference type="InterPro" id="IPR027417">
    <property type="entry name" value="P-loop_NTPase"/>
</dbReference>
<dbReference type="GO" id="GO:0016887">
    <property type="term" value="F:ATP hydrolysis activity"/>
    <property type="evidence" value="ECO:0007669"/>
    <property type="project" value="InterPro"/>
</dbReference>
<evidence type="ECO:0000256" key="2">
    <source>
        <dbReference type="ARBA" id="ARBA00022741"/>
    </source>
</evidence>
<evidence type="ECO:0000256" key="1">
    <source>
        <dbReference type="ARBA" id="ARBA00022448"/>
    </source>
</evidence>
<evidence type="ECO:0000256" key="3">
    <source>
        <dbReference type="ARBA" id="ARBA00022840"/>
    </source>
</evidence>
<dbReference type="EMBL" id="QOVW01000087">
    <property type="protein sequence ID" value="RDB35391.1"/>
    <property type="molecule type" value="Genomic_DNA"/>
</dbReference>
<dbReference type="SMART" id="SM00382">
    <property type="entry name" value="AAA"/>
    <property type="match status" value="1"/>
</dbReference>
<name>A0A369KL85_9BACT</name>
<comment type="caution">
    <text evidence="5">The sequence shown here is derived from an EMBL/GenBank/DDBJ whole genome shotgun (WGS) entry which is preliminary data.</text>
</comment>
<dbReference type="Proteomes" id="UP000253934">
    <property type="component" value="Unassembled WGS sequence"/>
</dbReference>
<evidence type="ECO:0000259" key="4">
    <source>
        <dbReference type="PROSITE" id="PS50893"/>
    </source>
</evidence>
<sequence length="341" mass="39372">MNSLLYADKLSKYVLEREIPKNVEFLGRVKDYFFRSYQKKYIVNNCSLSLAKGETIAVLGKNGAGKSTLIKMMTGVIVPSSGELVVCNAKPHLREANFLKNIGVVFGHKNSLMWDLPLFDSLNLHKVIYHLEDKYYKSRLNYLLEILNLTKCLNSKIKFMSLGERVKANLVMNLLHEPVLVFLDEPTIGVDIESKNQIREFINYEKCQNKTSFVMASHDPSDIENCCDHIYILSDGEMAFSKKTEKIKDVYKDKIKIIVKKDVISQKYFNNLKSENNLVLKEYVNTYSMTFSKNLERIIVNSLIENNITSFELRIMTFEEILADMFDIAGNINNEDDDEFE</sequence>
<dbReference type="AlphaFoldDB" id="A0A369KL85"/>
<keyword evidence="6" id="KW-1185">Reference proteome</keyword>
<evidence type="ECO:0000313" key="5">
    <source>
        <dbReference type="EMBL" id="RDB35391.1"/>
    </source>
</evidence>
<keyword evidence="2" id="KW-0547">Nucleotide-binding</keyword>
<dbReference type="InterPro" id="IPR003439">
    <property type="entry name" value="ABC_transporter-like_ATP-bd"/>
</dbReference>
<organism evidence="5 6">
    <name type="scientific">Spirobacillus cienkowskii</name>
    <dbReference type="NCBI Taxonomy" id="495820"/>
    <lineage>
        <taxon>Bacteria</taxon>
        <taxon>Pseudomonadati</taxon>
        <taxon>Bdellovibrionota</taxon>
        <taxon>Oligoflexia</taxon>
        <taxon>Silvanigrellales</taxon>
        <taxon>Spirobacillus</taxon>
    </lineage>
</organism>
<dbReference type="InterPro" id="IPR017871">
    <property type="entry name" value="ABC_transporter-like_CS"/>
</dbReference>
<dbReference type="Pfam" id="PF00005">
    <property type="entry name" value="ABC_tran"/>
    <property type="match status" value="1"/>
</dbReference>
<dbReference type="SUPFAM" id="SSF52540">
    <property type="entry name" value="P-loop containing nucleoside triphosphate hydrolases"/>
    <property type="match status" value="1"/>
</dbReference>
<reference evidence="5" key="1">
    <citation type="submission" date="2018-04" db="EMBL/GenBank/DDBJ databases">
        <title>Draft genome sequence of the Candidatus Spirobacillus cienkowskii, a pathogen of freshwater Daphnia species, reconstructed from hemolymph metagenomic reads.</title>
        <authorList>
            <person name="Bresciani L."/>
            <person name="Lemos L.N."/>
            <person name="Wale N."/>
            <person name="Lin J.Y."/>
            <person name="Fernandes G.R."/>
            <person name="Duffy M.A."/>
            <person name="Rodrigues J.M."/>
        </authorList>
    </citation>
    <scope>NUCLEOTIDE SEQUENCE [LARGE SCALE GENOMIC DNA]</scope>
    <source>
        <strain evidence="5">Binning01</strain>
    </source>
</reference>
<protein>
    <submittedName>
        <fullName evidence="5">ATP-binding cassette domain-containing protein</fullName>
    </submittedName>
</protein>
<keyword evidence="1" id="KW-0813">Transport</keyword>
<dbReference type="Gene3D" id="3.40.50.300">
    <property type="entry name" value="P-loop containing nucleotide triphosphate hydrolases"/>
    <property type="match status" value="1"/>
</dbReference>
<dbReference type="PANTHER" id="PTHR42711:SF4">
    <property type="entry name" value="ABC TRANSPORTER RELATED"/>
    <property type="match status" value="1"/>
</dbReference>
<dbReference type="PROSITE" id="PS00211">
    <property type="entry name" value="ABC_TRANSPORTER_1"/>
    <property type="match status" value="1"/>
</dbReference>
<dbReference type="GO" id="GO:0005524">
    <property type="term" value="F:ATP binding"/>
    <property type="evidence" value="ECO:0007669"/>
    <property type="project" value="UniProtKB-KW"/>
</dbReference>
<gene>
    <name evidence="5" type="ORF">DCC88_10310</name>
</gene>
<feature type="domain" description="ABC transporter" evidence="4">
    <location>
        <begin position="27"/>
        <end position="260"/>
    </location>
</feature>
<evidence type="ECO:0000313" key="6">
    <source>
        <dbReference type="Proteomes" id="UP000253934"/>
    </source>
</evidence>
<dbReference type="PANTHER" id="PTHR42711">
    <property type="entry name" value="ABC TRANSPORTER ATP-BINDING PROTEIN"/>
    <property type="match status" value="1"/>
</dbReference>